<dbReference type="GO" id="GO:0051301">
    <property type="term" value="P:cell division"/>
    <property type="evidence" value="ECO:0007669"/>
    <property type="project" value="UniProtKB-KW"/>
</dbReference>
<evidence type="ECO:0000256" key="5">
    <source>
        <dbReference type="ARBA" id="ARBA00022989"/>
    </source>
</evidence>
<dbReference type="GO" id="GO:0005886">
    <property type="term" value="C:plasma membrane"/>
    <property type="evidence" value="ECO:0007669"/>
    <property type="project" value="UniProtKB-SubCell"/>
</dbReference>
<keyword evidence="3" id="KW-0132">Cell division</keyword>
<evidence type="ECO:0000256" key="2">
    <source>
        <dbReference type="ARBA" id="ARBA00022475"/>
    </source>
</evidence>
<reference evidence="8" key="1">
    <citation type="submission" date="2018-05" db="EMBL/GenBank/DDBJ databases">
        <authorList>
            <person name="Lanie J.A."/>
            <person name="Ng W.-L."/>
            <person name="Kazmierczak K.M."/>
            <person name="Andrzejewski T.M."/>
            <person name="Davidsen T.M."/>
            <person name="Wayne K.J."/>
            <person name="Tettelin H."/>
            <person name="Glass J.I."/>
            <person name="Rusch D."/>
            <person name="Podicherti R."/>
            <person name="Tsui H.-C.T."/>
            <person name="Winkler M.E."/>
        </authorList>
    </citation>
    <scope>NUCLEOTIDE SEQUENCE</scope>
</reference>
<dbReference type="Pfam" id="PF04999">
    <property type="entry name" value="FtsL"/>
    <property type="match status" value="1"/>
</dbReference>
<evidence type="ECO:0000313" key="8">
    <source>
        <dbReference type="EMBL" id="SUZ86696.1"/>
    </source>
</evidence>
<gene>
    <name evidence="8" type="ORF">METZ01_LOCUS39550</name>
</gene>
<keyword evidence="6" id="KW-0472">Membrane</keyword>
<keyword evidence="2" id="KW-1003">Cell membrane</keyword>
<evidence type="ECO:0000256" key="3">
    <source>
        <dbReference type="ARBA" id="ARBA00022618"/>
    </source>
</evidence>
<keyword evidence="7" id="KW-0131">Cell cycle</keyword>
<dbReference type="AlphaFoldDB" id="A0A381R4K5"/>
<name>A0A381R4K5_9ZZZZ</name>
<organism evidence="8">
    <name type="scientific">marine metagenome</name>
    <dbReference type="NCBI Taxonomy" id="408172"/>
    <lineage>
        <taxon>unclassified sequences</taxon>
        <taxon>metagenomes</taxon>
        <taxon>ecological metagenomes</taxon>
    </lineage>
</organism>
<evidence type="ECO:0000256" key="4">
    <source>
        <dbReference type="ARBA" id="ARBA00022692"/>
    </source>
</evidence>
<keyword evidence="5" id="KW-1133">Transmembrane helix</keyword>
<evidence type="ECO:0008006" key="9">
    <source>
        <dbReference type="Google" id="ProtNLM"/>
    </source>
</evidence>
<dbReference type="EMBL" id="UINC01001694">
    <property type="protein sequence ID" value="SUZ86696.1"/>
    <property type="molecule type" value="Genomic_DNA"/>
</dbReference>
<comment type="subcellular location">
    <subcellularLocation>
        <location evidence="1">Cell membrane</location>
        <topology evidence="1">Single-pass type II membrane protein</topology>
    </subcellularLocation>
</comment>
<protein>
    <recommendedName>
        <fullName evidence="9">Cell division protein FtsL</fullName>
    </recommendedName>
</protein>
<proteinExistence type="predicted"/>
<feature type="non-terminal residue" evidence="8">
    <location>
        <position position="1"/>
    </location>
</feature>
<sequence length="90" mass="9776">VLVLGFAGLLSALSLVTWRQSRAREALAELDQLEKSLSLAESDQTVLDRRIQGLSSLARISSVAQEHLGMHHPEASEEASEIVWLPGTAQ</sequence>
<evidence type="ECO:0000256" key="1">
    <source>
        <dbReference type="ARBA" id="ARBA00004401"/>
    </source>
</evidence>
<evidence type="ECO:0000256" key="6">
    <source>
        <dbReference type="ARBA" id="ARBA00023136"/>
    </source>
</evidence>
<evidence type="ECO:0000256" key="7">
    <source>
        <dbReference type="ARBA" id="ARBA00023306"/>
    </source>
</evidence>
<dbReference type="InterPro" id="IPR011922">
    <property type="entry name" value="Cell_div_FtsL"/>
</dbReference>
<accession>A0A381R4K5</accession>
<keyword evidence="4" id="KW-0812">Transmembrane</keyword>